<dbReference type="GO" id="GO:0015031">
    <property type="term" value="P:protein transport"/>
    <property type="evidence" value="ECO:0007669"/>
    <property type="project" value="UniProtKB-KW"/>
</dbReference>
<keyword evidence="3" id="KW-1000">Mitochondrion outer membrane</keyword>
<dbReference type="InterPro" id="IPR019564">
    <property type="entry name" value="Sam37/metaxin_N"/>
</dbReference>
<dbReference type="AlphaFoldDB" id="A0A2P5I8R8"/>
<dbReference type="GO" id="GO:0001401">
    <property type="term" value="C:SAM complex"/>
    <property type="evidence" value="ECO:0007669"/>
    <property type="project" value="InterPro"/>
</dbReference>
<keyword evidence="5" id="KW-0496">Mitochondrion</keyword>
<dbReference type="GO" id="GO:0007005">
    <property type="term" value="P:mitochondrion organization"/>
    <property type="evidence" value="ECO:0007669"/>
    <property type="project" value="TreeGrafter"/>
</dbReference>
<organism evidence="9 10">
    <name type="scientific">Diaporthe helianthi</name>
    <dbReference type="NCBI Taxonomy" id="158607"/>
    <lineage>
        <taxon>Eukaryota</taxon>
        <taxon>Fungi</taxon>
        <taxon>Dikarya</taxon>
        <taxon>Ascomycota</taxon>
        <taxon>Pezizomycotina</taxon>
        <taxon>Sordariomycetes</taxon>
        <taxon>Sordariomycetidae</taxon>
        <taxon>Diaporthales</taxon>
        <taxon>Diaporthaceae</taxon>
        <taxon>Diaporthe</taxon>
    </lineage>
</organism>
<dbReference type="PANTHER" id="PTHR12289:SF41">
    <property type="entry name" value="FAILED AXON CONNECTIONS-RELATED"/>
    <property type="match status" value="1"/>
</dbReference>
<dbReference type="Proteomes" id="UP000094444">
    <property type="component" value="Unassembled WGS sequence"/>
</dbReference>
<evidence type="ECO:0000256" key="5">
    <source>
        <dbReference type="ARBA" id="ARBA00023128"/>
    </source>
</evidence>
<comment type="caution">
    <text evidence="9">The sequence shown here is derived from an EMBL/GenBank/DDBJ whole genome shotgun (WGS) entry which is preliminary data.</text>
</comment>
<keyword evidence="6" id="KW-0472">Membrane</keyword>
<gene>
    <name evidence="9" type="ORF">DHEL01_v202708</name>
</gene>
<dbReference type="PANTHER" id="PTHR12289">
    <property type="entry name" value="METAXIN RELATED"/>
    <property type="match status" value="1"/>
</dbReference>
<feature type="compositionally biased region" description="Low complexity" evidence="7">
    <location>
        <begin position="171"/>
        <end position="189"/>
    </location>
</feature>
<evidence type="ECO:0000313" key="9">
    <source>
        <dbReference type="EMBL" id="POS78889.1"/>
    </source>
</evidence>
<dbReference type="InterPro" id="IPR050931">
    <property type="entry name" value="Mito_Protein_Transport_Metaxin"/>
</dbReference>
<comment type="subcellular location">
    <subcellularLocation>
        <location evidence="1">Mitochondrion outer membrane</location>
    </subcellularLocation>
</comment>
<evidence type="ECO:0000256" key="1">
    <source>
        <dbReference type="ARBA" id="ARBA00004294"/>
    </source>
</evidence>
<name>A0A2P5I8R8_DIAHE</name>
<proteinExistence type="predicted"/>
<dbReference type="OrthoDB" id="5835136at2759"/>
<evidence type="ECO:0000313" key="10">
    <source>
        <dbReference type="Proteomes" id="UP000094444"/>
    </source>
</evidence>
<keyword evidence="10" id="KW-1185">Reference proteome</keyword>
<dbReference type="Pfam" id="PF10568">
    <property type="entry name" value="Tom37"/>
    <property type="match status" value="1"/>
</dbReference>
<evidence type="ECO:0000259" key="8">
    <source>
        <dbReference type="Pfam" id="PF10568"/>
    </source>
</evidence>
<dbReference type="EMBL" id="MAVT02000152">
    <property type="protein sequence ID" value="POS78889.1"/>
    <property type="molecule type" value="Genomic_DNA"/>
</dbReference>
<keyword evidence="4" id="KW-0653">Protein transport</keyword>
<dbReference type="InParanoid" id="A0A2P5I8R8"/>
<accession>A0A2P5I8R8</accession>
<feature type="region of interest" description="Disordered" evidence="7">
    <location>
        <begin position="164"/>
        <end position="191"/>
    </location>
</feature>
<dbReference type="STRING" id="158607.A0A2P5I8R8"/>
<protein>
    <submittedName>
        <fullName evidence="9">Topogenesis of outer membrane beta barrel protein 37</fullName>
    </submittedName>
</protein>
<evidence type="ECO:0000256" key="2">
    <source>
        <dbReference type="ARBA" id="ARBA00022448"/>
    </source>
</evidence>
<evidence type="ECO:0000256" key="3">
    <source>
        <dbReference type="ARBA" id="ARBA00022787"/>
    </source>
</evidence>
<evidence type="ECO:0000256" key="6">
    <source>
        <dbReference type="ARBA" id="ARBA00023136"/>
    </source>
</evidence>
<keyword evidence="2" id="KW-0813">Transport</keyword>
<reference evidence="9" key="1">
    <citation type="submission" date="2017-09" db="EMBL/GenBank/DDBJ databases">
        <title>Polyketide synthases of a Diaporthe helianthi virulent isolate.</title>
        <authorList>
            <person name="Baroncelli R."/>
        </authorList>
    </citation>
    <scope>NUCLEOTIDE SEQUENCE [LARGE SCALE GENOMIC DNA]</scope>
    <source>
        <strain evidence="9">7/96</strain>
    </source>
</reference>
<evidence type="ECO:0000256" key="7">
    <source>
        <dbReference type="SAM" id="MobiDB-lite"/>
    </source>
</evidence>
<sequence length="440" mass="46713">MVLFRLHVWGPAFGLASIDAESLATIAYLANALQGDQWEIVATSPSGVPTHSLPALHEPGSGTWTPGFTSITARLRALRPDGDWDLDKDLNLTQRADAAAYASFLRSDAAPLVALSLYVSSANWAGTTRPAYGSILPFPLTWSEPLAVRGRMCELADHLGLSDLNVDDDGTQSQTQRQQQQQQASSTATGEATDGFLKVPDRLRPLRRGVKAALSPEQTALFRLEAVANNCLSVLSDLKTAAEMEGASDRSFFSSSPPTITTSLDCLAFGYLALMLAPDVPRPWLRDLIRRRHESLAVFVDTTREALFGGDPFEAPRCFSSSTSTLPWADPSSSSSSSPWALTRFVRGVVASSVPRGWLIRDATTSTTATIQSKSSASPSSSASGAGSSALAALGGGAAVAGILGSALLYRHMPPLGAALYRWEMPRRRAFGAAGALFGL</sequence>
<evidence type="ECO:0000256" key="4">
    <source>
        <dbReference type="ARBA" id="ARBA00022927"/>
    </source>
</evidence>
<feature type="domain" description="Mitochondrial outer membrane transport complex Sam37/metaxin N-terminal" evidence="8">
    <location>
        <begin position="22"/>
        <end position="149"/>
    </location>
</feature>